<keyword evidence="2" id="KW-0808">Transferase</keyword>
<dbReference type="Pfam" id="PF04106">
    <property type="entry name" value="ATG5_UblB"/>
    <property type="match status" value="1"/>
</dbReference>
<gene>
    <name evidence="7" type="ORF">IFM89_020888</name>
</gene>
<dbReference type="Gene3D" id="3.40.30.10">
    <property type="entry name" value="Glutaredoxin"/>
    <property type="match status" value="1"/>
</dbReference>
<evidence type="ECO:0000256" key="1">
    <source>
        <dbReference type="ARBA" id="ARBA00012452"/>
    </source>
</evidence>
<dbReference type="SFLD" id="SFLDG01152">
    <property type="entry name" value="Main.3:_Omega-_and_Tau-like"/>
    <property type="match status" value="1"/>
</dbReference>
<evidence type="ECO:0000256" key="4">
    <source>
        <dbReference type="SAM" id="MobiDB-lite"/>
    </source>
</evidence>
<dbReference type="Pfam" id="PF00043">
    <property type="entry name" value="GST_C"/>
    <property type="match status" value="1"/>
</dbReference>
<proteinExistence type="predicted"/>
<dbReference type="InterPro" id="IPR004045">
    <property type="entry name" value="Glutathione_S-Trfase_N"/>
</dbReference>
<dbReference type="PANTHER" id="PTHR11260">
    <property type="entry name" value="GLUTATHIONE S-TRANSFERASE, GST, SUPERFAMILY, GST DOMAIN CONTAINING"/>
    <property type="match status" value="1"/>
</dbReference>
<dbReference type="GO" id="GO:0006749">
    <property type="term" value="P:glutathione metabolic process"/>
    <property type="evidence" value="ECO:0007669"/>
    <property type="project" value="InterPro"/>
</dbReference>
<evidence type="ECO:0000313" key="7">
    <source>
        <dbReference type="EMBL" id="KAF9625302.1"/>
    </source>
</evidence>
<dbReference type="InterPro" id="IPR036249">
    <property type="entry name" value="Thioredoxin-like_sf"/>
</dbReference>
<dbReference type="PROSITE" id="PS50405">
    <property type="entry name" value="GST_CTER"/>
    <property type="match status" value="1"/>
</dbReference>
<dbReference type="EMBL" id="JADFTS010000001">
    <property type="protein sequence ID" value="KAF9625302.1"/>
    <property type="molecule type" value="Genomic_DNA"/>
</dbReference>
<feature type="domain" description="GST N-terminal" evidence="5">
    <location>
        <begin position="4"/>
        <end position="84"/>
    </location>
</feature>
<dbReference type="InterPro" id="IPR004046">
    <property type="entry name" value="GST_C"/>
</dbReference>
<dbReference type="Gene3D" id="1.20.1050.10">
    <property type="match status" value="1"/>
</dbReference>
<dbReference type="CDD" id="cd03185">
    <property type="entry name" value="GST_C_Tau"/>
    <property type="match status" value="1"/>
</dbReference>
<dbReference type="GO" id="GO:0005737">
    <property type="term" value="C:cytoplasm"/>
    <property type="evidence" value="ECO:0007669"/>
    <property type="project" value="TreeGrafter"/>
</dbReference>
<sequence>MSKDEVILLDFWVSPFALRAKIALAEKGVEFEARQEDLLGEKSELLLKSNPIYKKVPVLVHNGKAVNESTIIVSYIDDTWPTPSLLPPCAYGRATARFWADYVDKKLFDGGSKIWRSKGEEVEVAKKEFIEILKVLEGALGEKEYFGGDSFGFVDILAIPITAWFYAYEQYGNFKVEDECPKISAWIKKCLERESVASGYPEPTKVYEFVGLLRKMHGLEHSPELPAFSLFIPRKTGDQQLRMPCPLSSVFGYGRIPVRLYIRSIEEDVDDLEDVPHIDSWDRISYLNRPVEMHKDEGKIFTLSDAIKTLLPEFFEDEPSIDEEMSRIELEDGAKSPESTLSSKDPENLGSARGREPSEIKLIRIQGIEPKWDIPFSWVVSNLMNPEYYLHICVCIRVAQDPDKIW</sequence>
<dbReference type="PANTHER" id="PTHR11260:SF547">
    <property type="entry name" value="GLUTATHIONE S-TRANSFERASE"/>
    <property type="match status" value="1"/>
</dbReference>
<evidence type="ECO:0000256" key="3">
    <source>
        <dbReference type="ARBA" id="ARBA00047960"/>
    </source>
</evidence>
<keyword evidence="8" id="KW-1185">Reference proteome</keyword>
<protein>
    <recommendedName>
        <fullName evidence="1">glutathione transferase</fullName>
        <ecNumber evidence="1">2.5.1.18</ecNumber>
    </recommendedName>
</protein>
<dbReference type="FunFam" id="3.40.30.10:FF:000014">
    <property type="entry name" value="Tau class glutathione S-transferase"/>
    <property type="match status" value="1"/>
</dbReference>
<dbReference type="FunFam" id="3.10.20.90:FF:000370">
    <property type="entry name" value="Autophagy protein 5"/>
    <property type="match status" value="1"/>
</dbReference>
<dbReference type="OrthoDB" id="4951845at2759"/>
<feature type="region of interest" description="Disordered" evidence="4">
    <location>
        <begin position="331"/>
        <end position="354"/>
    </location>
</feature>
<dbReference type="InterPro" id="IPR045073">
    <property type="entry name" value="Omega/Tau-like"/>
</dbReference>
<dbReference type="InterPro" id="IPR045074">
    <property type="entry name" value="GST_C_Tau"/>
</dbReference>
<dbReference type="PROSITE" id="PS50404">
    <property type="entry name" value="GST_NTER"/>
    <property type="match status" value="1"/>
</dbReference>
<dbReference type="SFLD" id="SFLDS00019">
    <property type="entry name" value="Glutathione_Transferase_(cytos"/>
    <property type="match status" value="1"/>
</dbReference>
<dbReference type="CDD" id="cd03058">
    <property type="entry name" value="GST_N_Tau"/>
    <property type="match status" value="1"/>
</dbReference>
<dbReference type="AlphaFoldDB" id="A0A835IZ41"/>
<dbReference type="Gene3D" id="3.10.20.90">
    <property type="entry name" value="Phosphatidylinositol 3-kinase Catalytic Subunit, Chain A, domain 1"/>
    <property type="match status" value="1"/>
</dbReference>
<reference evidence="7 8" key="1">
    <citation type="submission" date="2020-10" db="EMBL/GenBank/DDBJ databases">
        <title>The Coptis chinensis genome and diversification of protoberbering-type alkaloids.</title>
        <authorList>
            <person name="Wang B."/>
            <person name="Shu S."/>
            <person name="Song C."/>
            <person name="Liu Y."/>
        </authorList>
    </citation>
    <scope>NUCLEOTIDE SEQUENCE [LARGE SCALE GENOMIC DNA]</scope>
    <source>
        <strain evidence="7">HL-2020</strain>
        <tissue evidence="7">Leaf</tissue>
    </source>
</reference>
<dbReference type="InterPro" id="IPR048318">
    <property type="entry name" value="ATG5_UblB"/>
</dbReference>
<dbReference type="InterPro" id="IPR010987">
    <property type="entry name" value="Glutathione-S-Trfase_C-like"/>
</dbReference>
<feature type="domain" description="GST C-terminal" evidence="6">
    <location>
        <begin position="89"/>
        <end position="209"/>
    </location>
</feature>
<organism evidence="7 8">
    <name type="scientific">Coptis chinensis</name>
    <dbReference type="NCBI Taxonomy" id="261450"/>
    <lineage>
        <taxon>Eukaryota</taxon>
        <taxon>Viridiplantae</taxon>
        <taxon>Streptophyta</taxon>
        <taxon>Embryophyta</taxon>
        <taxon>Tracheophyta</taxon>
        <taxon>Spermatophyta</taxon>
        <taxon>Magnoliopsida</taxon>
        <taxon>Ranunculales</taxon>
        <taxon>Ranunculaceae</taxon>
        <taxon>Coptidoideae</taxon>
        <taxon>Coptis</taxon>
    </lineage>
</organism>
<accession>A0A835IZ41</accession>
<name>A0A835IZ41_9MAGN</name>
<evidence type="ECO:0000259" key="5">
    <source>
        <dbReference type="PROSITE" id="PS50404"/>
    </source>
</evidence>
<evidence type="ECO:0000256" key="2">
    <source>
        <dbReference type="ARBA" id="ARBA00022679"/>
    </source>
</evidence>
<dbReference type="InterPro" id="IPR036282">
    <property type="entry name" value="Glutathione-S-Trfase_C_sf"/>
</dbReference>
<dbReference type="InterPro" id="IPR040079">
    <property type="entry name" value="Glutathione_S-Trfase"/>
</dbReference>
<comment type="catalytic activity">
    <reaction evidence="3">
        <text>RX + glutathione = an S-substituted glutathione + a halide anion + H(+)</text>
        <dbReference type="Rhea" id="RHEA:16437"/>
        <dbReference type="ChEBI" id="CHEBI:15378"/>
        <dbReference type="ChEBI" id="CHEBI:16042"/>
        <dbReference type="ChEBI" id="CHEBI:17792"/>
        <dbReference type="ChEBI" id="CHEBI:57925"/>
        <dbReference type="ChEBI" id="CHEBI:90779"/>
        <dbReference type="EC" id="2.5.1.18"/>
    </reaction>
</comment>
<dbReference type="Proteomes" id="UP000631114">
    <property type="component" value="Unassembled WGS sequence"/>
</dbReference>
<dbReference type="FunFam" id="1.20.1050.10:FF:000018">
    <property type="entry name" value="Glutathione S-transferase U20"/>
    <property type="match status" value="1"/>
</dbReference>
<dbReference type="Pfam" id="PF02798">
    <property type="entry name" value="GST_N"/>
    <property type="match status" value="1"/>
</dbReference>
<comment type="caution">
    <text evidence="7">The sequence shown here is derived from an EMBL/GenBank/DDBJ whole genome shotgun (WGS) entry which is preliminary data.</text>
</comment>
<dbReference type="SUPFAM" id="SSF47616">
    <property type="entry name" value="GST C-terminal domain-like"/>
    <property type="match status" value="1"/>
</dbReference>
<evidence type="ECO:0000313" key="8">
    <source>
        <dbReference type="Proteomes" id="UP000631114"/>
    </source>
</evidence>
<dbReference type="EC" id="2.5.1.18" evidence="1"/>
<dbReference type="GO" id="GO:0004364">
    <property type="term" value="F:glutathione transferase activity"/>
    <property type="evidence" value="ECO:0007669"/>
    <property type="project" value="UniProtKB-EC"/>
</dbReference>
<evidence type="ECO:0000259" key="6">
    <source>
        <dbReference type="PROSITE" id="PS50405"/>
    </source>
</evidence>
<dbReference type="SUPFAM" id="SSF52833">
    <property type="entry name" value="Thioredoxin-like"/>
    <property type="match status" value="1"/>
</dbReference>
<dbReference type="SFLD" id="SFLDG00358">
    <property type="entry name" value="Main_(cytGST)"/>
    <property type="match status" value="1"/>
</dbReference>